<feature type="transmembrane region" description="Helical" evidence="1">
    <location>
        <begin position="34"/>
        <end position="54"/>
    </location>
</feature>
<dbReference type="KEGG" id="vg:13993562"/>
<evidence type="ECO:0000313" key="3">
    <source>
        <dbReference type="Proteomes" id="UP000000458"/>
    </source>
</evidence>
<dbReference type="RefSeq" id="YP_006987078.1">
    <property type="nucleotide sequence ID" value="NC_019400.1"/>
</dbReference>
<dbReference type="GeneID" id="13993562"/>
<evidence type="ECO:0000313" key="2">
    <source>
        <dbReference type="EMBL" id="AFC21423.1"/>
    </source>
</evidence>
<evidence type="ECO:0000256" key="1">
    <source>
        <dbReference type="SAM" id="Phobius"/>
    </source>
</evidence>
<keyword evidence="1" id="KW-1133">Transmembrane helix</keyword>
<gene>
    <name evidence="2" type="ORF">GAP31_242</name>
</gene>
<sequence length="59" mass="6070">MKQVLVFISVFLLITVCSVLTAFCGGLKFGTGDFGWLVGGGMFIGMVAGALVAVMPSLV</sequence>
<keyword evidence="3" id="KW-1185">Reference proteome</keyword>
<accession>K4F6A2</accession>
<keyword evidence="1" id="KW-0812">Transmembrane</keyword>
<dbReference type="Proteomes" id="UP000000458">
    <property type="component" value="Segment"/>
</dbReference>
<protein>
    <submittedName>
        <fullName evidence="2">Uncharacterized protein</fullName>
    </submittedName>
</protein>
<dbReference type="EMBL" id="JN882284">
    <property type="protein sequence ID" value="AFC21423.1"/>
    <property type="molecule type" value="Genomic_DNA"/>
</dbReference>
<name>K4F6A2_9CAUD</name>
<reference evidence="2 3" key="1">
    <citation type="journal article" date="2012" name="J. Virol.">
        <title>Genome Sequence of Cronobacter sakazakii Myovirus vB_CsaM_GAP31.</title>
        <authorList>
            <person name="Abbasifar R."/>
            <person name="Kropinski A.M."/>
            <person name="Sabour P.M."/>
            <person name="Ackermann H.W."/>
            <person name="Alanis Villa A."/>
            <person name="Abbasifar A."/>
            <person name="Griffiths M.W."/>
        </authorList>
    </citation>
    <scope>NUCLEOTIDE SEQUENCE [LARGE SCALE GENOMIC DNA]</scope>
</reference>
<proteinExistence type="predicted"/>
<organism evidence="2 3">
    <name type="scientific">Cronobacter phage vB_CsaM_GAP31</name>
    <dbReference type="NCBI Taxonomy" id="1141135"/>
    <lineage>
        <taxon>Viruses</taxon>
        <taxon>Duplodnaviria</taxon>
        <taxon>Heunggongvirae</taxon>
        <taxon>Uroviricota</taxon>
        <taxon>Caudoviricetes</taxon>
        <taxon>Vequintavirinae</taxon>
        <taxon>Seunavirus</taxon>
        <taxon>Seunavirus GAP31</taxon>
    </lineage>
</organism>
<keyword evidence="1" id="KW-0472">Membrane</keyword>